<protein>
    <submittedName>
        <fullName evidence="3">Transposase</fullName>
    </submittedName>
</protein>
<evidence type="ECO:0000256" key="1">
    <source>
        <dbReference type="ARBA" id="ARBA00009964"/>
    </source>
</evidence>
<comment type="similarity">
    <text evidence="1">Belongs to the transposase 8 family.</text>
</comment>
<dbReference type="Pfam" id="PF01527">
    <property type="entry name" value="HTH_Tnp_1"/>
    <property type="match status" value="1"/>
</dbReference>
<keyword evidence="4" id="KW-1185">Reference proteome</keyword>
<dbReference type="Proteomes" id="UP000254123">
    <property type="component" value="Unassembled WGS sequence"/>
</dbReference>
<reference evidence="3 4" key="1">
    <citation type="submission" date="2018-06" db="EMBL/GenBank/DDBJ databases">
        <authorList>
            <consortium name="Pathogen Informatics"/>
            <person name="Doyle S."/>
        </authorList>
    </citation>
    <scope>NUCLEOTIDE SEQUENCE [LARGE SCALE GENOMIC DNA]</scope>
    <source>
        <strain evidence="3 4">NCTC10526</strain>
    </source>
</reference>
<dbReference type="InterPro" id="IPR002514">
    <property type="entry name" value="Transposase_8"/>
</dbReference>
<dbReference type="GO" id="GO:0003677">
    <property type="term" value="F:DNA binding"/>
    <property type="evidence" value="ECO:0007669"/>
    <property type="project" value="InterPro"/>
</dbReference>
<dbReference type="Gene3D" id="1.10.10.60">
    <property type="entry name" value="Homeodomain-like"/>
    <property type="match status" value="1"/>
</dbReference>
<name>A0A379LRQ2_9GAMM</name>
<dbReference type="InterPro" id="IPR051839">
    <property type="entry name" value="RD_transcriptional_regulator"/>
</dbReference>
<dbReference type="AlphaFoldDB" id="A0A379LRQ2"/>
<dbReference type="GO" id="GO:0004803">
    <property type="term" value="F:transposase activity"/>
    <property type="evidence" value="ECO:0007669"/>
    <property type="project" value="InterPro"/>
</dbReference>
<evidence type="ECO:0000313" key="4">
    <source>
        <dbReference type="Proteomes" id="UP000254123"/>
    </source>
</evidence>
<keyword evidence="2" id="KW-0175">Coiled coil</keyword>
<evidence type="ECO:0000256" key="2">
    <source>
        <dbReference type="SAM" id="Coils"/>
    </source>
</evidence>
<gene>
    <name evidence="3" type="ORF">NCTC10526_02834</name>
</gene>
<accession>A0A379LRQ2</accession>
<proteinExistence type="inferred from homology"/>
<organism evidence="3 4">
    <name type="scientific">Psychrobacter phenylpyruvicus</name>
    <dbReference type="NCBI Taxonomy" id="29432"/>
    <lineage>
        <taxon>Bacteria</taxon>
        <taxon>Pseudomonadati</taxon>
        <taxon>Pseudomonadota</taxon>
        <taxon>Gammaproteobacteria</taxon>
        <taxon>Moraxellales</taxon>
        <taxon>Moraxellaceae</taxon>
        <taxon>Psychrobacter</taxon>
    </lineage>
</organism>
<dbReference type="PANTHER" id="PTHR33215">
    <property type="entry name" value="PROTEIN DISTAL ANTENNA"/>
    <property type="match status" value="1"/>
</dbReference>
<feature type="coiled-coil region" evidence="2">
    <location>
        <begin position="63"/>
        <end position="90"/>
    </location>
</feature>
<dbReference type="GO" id="GO:0006313">
    <property type="term" value="P:DNA transposition"/>
    <property type="evidence" value="ECO:0007669"/>
    <property type="project" value="InterPro"/>
</dbReference>
<dbReference type="EMBL" id="UGVC01000005">
    <property type="protein sequence ID" value="SUD98851.1"/>
    <property type="molecule type" value="Genomic_DNA"/>
</dbReference>
<evidence type="ECO:0000313" key="3">
    <source>
        <dbReference type="EMBL" id="SUD98851.1"/>
    </source>
</evidence>
<dbReference type="SUPFAM" id="SSF46689">
    <property type="entry name" value="Homeodomain-like"/>
    <property type="match status" value="1"/>
</dbReference>
<sequence length="104" mass="12124">MTKKVKRYSEEFKAEAVKAIENNGGNISATARQLGLPMQTLANWQRKANQGKLKGTKQYDPELVSALEEIKRLKRELKIAQEEREILKRPRRTLRRTVSKVRLY</sequence>
<dbReference type="PANTHER" id="PTHR33215:SF13">
    <property type="entry name" value="PROTEIN DISTAL ANTENNA"/>
    <property type="match status" value="1"/>
</dbReference>
<dbReference type="InterPro" id="IPR009057">
    <property type="entry name" value="Homeodomain-like_sf"/>
</dbReference>